<proteinExistence type="predicted"/>
<organism evidence="2 3">
    <name type="scientific">Bradyrhizobium japonicum</name>
    <dbReference type="NCBI Taxonomy" id="375"/>
    <lineage>
        <taxon>Bacteria</taxon>
        <taxon>Pseudomonadati</taxon>
        <taxon>Pseudomonadota</taxon>
        <taxon>Alphaproteobacteria</taxon>
        <taxon>Hyphomicrobiales</taxon>
        <taxon>Nitrobacteraceae</taxon>
        <taxon>Bradyrhizobium</taxon>
    </lineage>
</organism>
<comment type="caution">
    <text evidence="2">The sequence shown here is derived from an EMBL/GenBank/DDBJ whole genome shotgun (WGS) entry which is preliminary data.</text>
</comment>
<dbReference type="Proteomes" id="UP000030377">
    <property type="component" value="Unassembled WGS sequence"/>
</dbReference>
<name>A0A0A3XN39_BRAJP</name>
<protein>
    <submittedName>
        <fullName evidence="2">Uncharacterized protein</fullName>
    </submittedName>
</protein>
<evidence type="ECO:0000313" key="3">
    <source>
        <dbReference type="Proteomes" id="UP000030377"/>
    </source>
</evidence>
<gene>
    <name evidence="2" type="ORF">MA20_32075</name>
</gene>
<dbReference type="RefSeq" id="WP_041958596.1">
    <property type="nucleotide sequence ID" value="NZ_JRPN01000024.1"/>
</dbReference>
<evidence type="ECO:0000256" key="1">
    <source>
        <dbReference type="SAM" id="Phobius"/>
    </source>
</evidence>
<feature type="transmembrane region" description="Helical" evidence="1">
    <location>
        <begin position="49"/>
        <end position="73"/>
    </location>
</feature>
<dbReference type="AlphaFoldDB" id="A0A0A3XN39"/>
<keyword evidence="1" id="KW-0472">Membrane</keyword>
<keyword evidence="1" id="KW-1133">Transmembrane helix</keyword>
<accession>A0A0A3XN39</accession>
<keyword evidence="1" id="KW-0812">Transmembrane</keyword>
<feature type="transmembrane region" description="Helical" evidence="1">
    <location>
        <begin position="12"/>
        <end position="29"/>
    </location>
</feature>
<evidence type="ECO:0000313" key="2">
    <source>
        <dbReference type="EMBL" id="KGT75827.1"/>
    </source>
</evidence>
<dbReference type="EMBL" id="JRPN01000024">
    <property type="protein sequence ID" value="KGT75827.1"/>
    <property type="molecule type" value="Genomic_DNA"/>
</dbReference>
<sequence length="79" mass="8669">MLADQPMLHDAITACLVHGMIGSLVWMWVYCRGRLARVYATELTGSGDVLDFLGNALITLVLIAGWPAMLIALRKGRLQ</sequence>
<reference evidence="2 3" key="1">
    <citation type="submission" date="2014-09" db="EMBL/GenBank/DDBJ databases">
        <title>Draft genome of Bradyrhizobium japonicum Is-34.</title>
        <authorList>
            <person name="Tsurumaru H."/>
            <person name="Yamakawa T."/>
            <person name="Hashimoto S."/>
            <person name="Okizaki K."/>
            <person name="Kanesaki Y."/>
            <person name="Yoshikawa H."/>
            <person name="Yajima S."/>
        </authorList>
    </citation>
    <scope>NUCLEOTIDE SEQUENCE [LARGE SCALE GENOMIC DNA]</scope>
    <source>
        <strain evidence="2 3">Is-34</strain>
    </source>
</reference>